<feature type="domain" description="DNA polymerase III beta sliding clamp central" evidence="12">
    <location>
        <begin position="132"/>
        <end position="254"/>
    </location>
</feature>
<comment type="subunit">
    <text evidence="10">Forms a ring-shaped head-to-tail homodimer around DNA.</text>
</comment>
<evidence type="ECO:0000256" key="1">
    <source>
        <dbReference type="ARBA" id="ARBA00004496"/>
    </source>
</evidence>
<reference evidence="14 15" key="1">
    <citation type="submission" date="2024-09" db="EMBL/GenBank/DDBJ databases">
        <authorList>
            <person name="Sun Q."/>
            <person name="Mori K."/>
        </authorList>
    </citation>
    <scope>NUCLEOTIDE SEQUENCE [LARGE SCALE GENOMIC DNA]</scope>
    <source>
        <strain evidence="14 15">TBRC 5777</strain>
    </source>
</reference>
<keyword evidence="4 10" id="KW-0963">Cytoplasm</keyword>
<proteinExistence type="inferred from homology"/>
<evidence type="ECO:0000256" key="8">
    <source>
        <dbReference type="ARBA" id="ARBA00022932"/>
    </source>
</evidence>
<keyword evidence="7 10" id="KW-0235">DNA replication</keyword>
<dbReference type="InterPro" id="IPR046938">
    <property type="entry name" value="DNA_clamp_sf"/>
</dbReference>
<dbReference type="PIRSF" id="PIRSF000804">
    <property type="entry name" value="DNA_pol_III_b"/>
    <property type="match status" value="1"/>
</dbReference>
<dbReference type="SMART" id="SM00480">
    <property type="entry name" value="POL3Bc"/>
    <property type="match status" value="1"/>
</dbReference>
<dbReference type="NCBIfam" id="TIGR00663">
    <property type="entry name" value="dnan"/>
    <property type="match status" value="1"/>
</dbReference>
<dbReference type="SUPFAM" id="SSF55979">
    <property type="entry name" value="DNA clamp"/>
    <property type="match status" value="3"/>
</dbReference>
<keyword evidence="8 10" id="KW-0239">DNA-directed DNA polymerase</keyword>
<evidence type="ECO:0000313" key="14">
    <source>
        <dbReference type="EMBL" id="MFC0406981.1"/>
    </source>
</evidence>
<dbReference type="InterPro" id="IPR022634">
    <property type="entry name" value="DNA_polIII_beta_N"/>
</dbReference>
<protein>
    <recommendedName>
        <fullName evidence="3 10">Beta sliding clamp</fullName>
    </recommendedName>
</protein>
<evidence type="ECO:0000259" key="13">
    <source>
        <dbReference type="Pfam" id="PF02768"/>
    </source>
</evidence>
<dbReference type="RefSeq" id="WP_377042672.1">
    <property type="nucleotide sequence ID" value="NZ_JBHLUN010000002.1"/>
</dbReference>
<comment type="subcellular location">
    <subcellularLocation>
        <location evidence="1 10">Cytoplasm</location>
    </subcellularLocation>
</comment>
<evidence type="ECO:0000256" key="3">
    <source>
        <dbReference type="ARBA" id="ARBA00021035"/>
    </source>
</evidence>
<evidence type="ECO:0000256" key="9">
    <source>
        <dbReference type="ARBA" id="ARBA00023125"/>
    </source>
</evidence>
<dbReference type="Pfam" id="PF00712">
    <property type="entry name" value="DNA_pol3_beta"/>
    <property type="match status" value="1"/>
</dbReference>
<keyword evidence="9" id="KW-0238">DNA-binding</keyword>
<dbReference type="Pfam" id="PF02767">
    <property type="entry name" value="DNA_pol3_beta_2"/>
    <property type="match status" value="1"/>
</dbReference>
<dbReference type="PANTHER" id="PTHR30478">
    <property type="entry name" value="DNA POLYMERASE III SUBUNIT BETA"/>
    <property type="match status" value="1"/>
</dbReference>
<dbReference type="PANTHER" id="PTHR30478:SF0">
    <property type="entry name" value="BETA SLIDING CLAMP"/>
    <property type="match status" value="1"/>
</dbReference>
<dbReference type="InterPro" id="IPR022635">
    <property type="entry name" value="DNA_polIII_beta_C"/>
</dbReference>
<evidence type="ECO:0000256" key="6">
    <source>
        <dbReference type="ARBA" id="ARBA00022695"/>
    </source>
</evidence>
<dbReference type="GO" id="GO:0003887">
    <property type="term" value="F:DNA-directed DNA polymerase activity"/>
    <property type="evidence" value="ECO:0007669"/>
    <property type="project" value="UniProtKB-EC"/>
</dbReference>
<evidence type="ECO:0000256" key="4">
    <source>
        <dbReference type="ARBA" id="ARBA00022490"/>
    </source>
</evidence>
<evidence type="ECO:0000313" key="15">
    <source>
        <dbReference type="Proteomes" id="UP001589865"/>
    </source>
</evidence>
<dbReference type="InterPro" id="IPR001001">
    <property type="entry name" value="DNA_polIII_beta"/>
</dbReference>
<comment type="similarity">
    <text evidence="2 10">Belongs to the beta sliding clamp family.</text>
</comment>
<organism evidence="14 15">
    <name type="scientific">Roseomonas elaeocarpi</name>
    <dbReference type="NCBI Taxonomy" id="907779"/>
    <lineage>
        <taxon>Bacteria</taxon>
        <taxon>Pseudomonadati</taxon>
        <taxon>Pseudomonadota</taxon>
        <taxon>Alphaproteobacteria</taxon>
        <taxon>Acetobacterales</taxon>
        <taxon>Roseomonadaceae</taxon>
        <taxon>Roseomonas</taxon>
    </lineage>
</organism>
<sequence>MKFTVDRAVLLKALAHVQSVVERRNTIPILANVLLDASEDRLTLTATDMEIAVVEEITTGVQVTQPGRCTAPAATLYEIARRLGDGLKVEFDQAGGDAPLGLRAGRYVTSLMVLPVDDFPAMTEGKLPHRFQLPASLLRDLVDRTRFAISTEETRYYLNGIFLHVAEADSGKVMRAVATDGHRLARVEAPVPEGASGMPGIIVPRKTVNEVRKLADEASGEDSQVEVRLSDTKIQFRLGSVTLTSKLIDGTFPEYERVIPKSNDKEMTVDRALFAQAVDRVAAISSERSRPVKLALSQNALVLTASSPEQGQAREELDAGAVSYGSTPLEIGFQARYLKDITDQVQGQLVFRFSDGSAPTIVQDVDKSSALYVLMPMRV</sequence>
<evidence type="ECO:0000259" key="11">
    <source>
        <dbReference type="Pfam" id="PF00712"/>
    </source>
</evidence>
<dbReference type="Pfam" id="PF02768">
    <property type="entry name" value="DNA_pol3_beta_3"/>
    <property type="match status" value="1"/>
</dbReference>
<comment type="caution">
    <text evidence="14">The sequence shown here is derived from an EMBL/GenBank/DDBJ whole genome shotgun (WGS) entry which is preliminary data.</text>
</comment>
<dbReference type="EMBL" id="JBHLUN010000002">
    <property type="protein sequence ID" value="MFC0406981.1"/>
    <property type="molecule type" value="Genomic_DNA"/>
</dbReference>
<dbReference type="Proteomes" id="UP001589865">
    <property type="component" value="Unassembled WGS sequence"/>
</dbReference>
<evidence type="ECO:0000256" key="2">
    <source>
        <dbReference type="ARBA" id="ARBA00010752"/>
    </source>
</evidence>
<name>A0ABV6JRM6_9PROT</name>
<keyword evidence="6 10" id="KW-0548">Nucleotidyltransferase</keyword>
<keyword evidence="5 10" id="KW-0808">Transferase</keyword>
<dbReference type="Gene3D" id="3.70.10.10">
    <property type="match status" value="1"/>
</dbReference>
<feature type="domain" description="DNA polymerase III beta sliding clamp N-terminal" evidence="11">
    <location>
        <begin position="1"/>
        <end position="122"/>
    </location>
</feature>
<dbReference type="CDD" id="cd00140">
    <property type="entry name" value="beta_clamp"/>
    <property type="match status" value="1"/>
</dbReference>
<feature type="domain" description="DNA polymerase III beta sliding clamp C-terminal" evidence="13">
    <location>
        <begin position="257"/>
        <end position="378"/>
    </location>
</feature>
<evidence type="ECO:0000256" key="5">
    <source>
        <dbReference type="ARBA" id="ARBA00022679"/>
    </source>
</evidence>
<gene>
    <name evidence="14" type="primary">dnaN</name>
    <name evidence="14" type="ORF">ACFFGY_01890</name>
</gene>
<comment type="function">
    <text evidence="10">Confers DNA tethering and processivity to DNA polymerases and other proteins. Acts as a clamp, forming a ring around DNA (a reaction catalyzed by the clamp-loading complex) which diffuses in an ATP-independent manner freely and bidirectionally along dsDNA. Initially characterized for its ability to contact the catalytic subunit of DNA polymerase III (Pol III), a complex, multichain enzyme responsible for most of the replicative synthesis in bacteria; Pol III exhibits 3'-5' exonuclease proofreading activity. The beta chain is required for initiation of replication as well as for processivity of DNA replication.</text>
</comment>
<evidence type="ECO:0000259" key="12">
    <source>
        <dbReference type="Pfam" id="PF02767"/>
    </source>
</evidence>
<accession>A0ABV6JRM6</accession>
<evidence type="ECO:0000256" key="10">
    <source>
        <dbReference type="PIRNR" id="PIRNR000804"/>
    </source>
</evidence>
<dbReference type="InterPro" id="IPR022637">
    <property type="entry name" value="DNA_polIII_beta_cen"/>
</dbReference>
<keyword evidence="15" id="KW-1185">Reference proteome</keyword>
<dbReference type="Gene3D" id="3.10.150.10">
    <property type="entry name" value="DNA Polymerase III, subunit A, domain 2"/>
    <property type="match status" value="1"/>
</dbReference>
<evidence type="ECO:0000256" key="7">
    <source>
        <dbReference type="ARBA" id="ARBA00022705"/>
    </source>
</evidence>